<dbReference type="Proteomes" id="UP000887159">
    <property type="component" value="Unassembled WGS sequence"/>
</dbReference>
<evidence type="ECO:0000313" key="1">
    <source>
        <dbReference type="EMBL" id="GFY30806.1"/>
    </source>
</evidence>
<proteinExistence type="predicted"/>
<reference evidence="1" key="1">
    <citation type="submission" date="2020-08" db="EMBL/GenBank/DDBJ databases">
        <title>Multicomponent nature underlies the extraordinary mechanical properties of spider dragline silk.</title>
        <authorList>
            <person name="Kono N."/>
            <person name="Nakamura H."/>
            <person name="Mori M."/>
            <person name="Yoshida Y."/>
            <person name="Ohtoshi R."/>
            <person name="Malay A.D."/>
            <person name="Moran D.A.P."/>
            <person name="Tomita M."/>
            <person name="Numata K."/>
            <person name="Arakawa K."/>
        </authorList>
    </citation>
    <scope>NUCLEOTIDE SEQUENCE</scope>
</reference>
<evidence type="ECO:0000313" key="2">
    <source>
        <dbReference type="Proteomes" id="UP000887159"/>
    </source>
</evidence>
<gene>
    <name evidence="1" type="ORF">TNCV_3119661</name>
</gene>
<dbReference type="EMBL" id="BMAU01021394">
    <property type="protein sequence ID" value="GFY30806.1"/>
    <property type="molecule type" value="Genomic_DNA"/>
</dbReference>
<protein>
    <submittedName>
        <fullName evidence="1">Uncharacterized protein</fullName>
    </submittedName>
</protein>
<organism evidence="1 2">
    <name type="scientific">Trichonephila clavipes</name>
    <name type="common">Golden silk orbweaver</name>
    <name type="synonym">Nephila clavipes</name>
    <dbReference type="NCBI Taxonomy" id="2585209"/>
    <lineage>
        <taxon>Eukaryota</taxon>
        <taxon>Metazoa</taxon>
        <taxon>Ecdysozoa</taxon>
        <taxon>Arthropoda</taxon>
        <taxon>Chelicerata</taxon>
        <taxon>Arachnida</taxon>
        <taxon>Araneae</taxon>
        <taxon>Araneomorphae</taxon>
        <taxon>Entelegynae</taxon>
        <taxon>Araneoidea</taxon>
        <taxon>Nephilidae</taxon>
        <taxon>Trichonephila</taxon>
    </lineage>
</organism>
<comment type="caution">
    <text evidence="1">The sequence shown here is derived from an EMBL/GenBank/DDBJ whole genome shotgun (WGS) entry which is preliminary data.</text>
</comment>
<accession>A0A8X6WAY6</accession>
<sequence>MKIQKDGKSRYDIARSVGRQYPSIQRVADNFKSTGIYASKPRPGHPFKLTIRERRSMIPLLKTNPCLTVLDIKKKSDPNFYDLLVLFFQSRSMISMKVSTPIPTRSF</sequence>
<dbReference type="AlphaFoldDB" id="A0A8X6WAY6"/>
<keyword evidence="2" id="KW-1185">Reference proteome</keyword>
<name>A0A8X6WAY6_TRICX</name>